<sequence length="41" mass="4727">MRVGEALRLSRPDVDLTGGVISIRHPKFDRERLVPLHPQQH</sequence>
<dbReference type="RefSeq" id="WP_249762788.1">
    <property type="nucleotide sequence ID" value="NZ_CP097320.1"/>
</dbReference>
<organism evidence="3 4">
    <name type="scientific">Candidatus Mycobacterium methanotrophicum</name>
    <dbReference type="NCBI Taxonomy" id="2943498"/>
    <lineage>
        <taxon>Bacteria</taxon>
        <taxon>Bacillati</taxon>
        <taxon>Actinomycetota</taxon>
        <taxon>Actinomycetes</taxon>
        <taxon>Mycobacteriales</taxon>
        <taxon>Mycobacteriaceae</taxon>
        <taxon>Mycobacterium</taxon>
    </lineage>
</organism>
<feature type="domain" description="Tyr recombinase" evidence="2">
    <location>
        <begin position="1"/>
        <end position="41"/>
    </location>
</feature>
<dbReference type="PROSITE" id="PS51898">
    <property type="entry name" value="TYR_RECOMBINASE"/>
    <property type="match status" value="1"/>
</dbReference>
<dbReference type="Gene3D" id="1.10.443.10">
    <property type="entry name" value="Intergrase catalytic core"/>
    <property type="match status" value="1"/>
</dbReference>
<dbReference type="EMBL" id="CP097320">
    <property type="protein sequence ID" value="UQX09550.1"/>
    <property type="molecule type" value="Genomic_DNA"/>
</dbReference>
<dbReference type="InterPro" id="IPR002104">
    <property type="entry name" value="Integrase_catalytic"/>
</dbReference>
<dbReference type="Proteomes" id="UP001056610">
    <property type="component" value="Chromosome"/>
</dbReference>
<keyword evidence="4" id="KW-1185">Reference proteome</keyword>
<keyword evidence="1" id="KW-0233">DNA recombination</keyword>
<gene>
    <name evidence="3" type="ORF">M5I08_14315</name>
</gene>
<dbReference type="SUPFAM" id="SSF56349">
    <property type="entry name" value="DNA breaking-rejoining enzymes"/>
    <property type="match status" value="1"/>
</dbReference>
<accession>A0ABY4QIQ0</accession>
<dbReference type="InterPro" id="IPR013762">
    <property type="entry name" value="Integrase-like_cat_sf"/>
</dbReference>
<protein>
    <recommendedName>
        <fullName evidence="2">Tyr recombinase domain-containing protein</fullName>
    </recommendedName>
</protein>
<evidence type="ECO:0000256" key="1">
    <source>
        <dbReference type="ARBA" id="ARBA00023172"/>
    </source>
</evidence>
<proteinExistence type="predicted"/>
<reference evidence="3" key="1">
    <citation type="submission" date="2022-05" db="EMBL/GenBank/DDBJ databases">
        <title>A methanotrophic Mycobacterium dominates a cave microbial ecosystem.</title>
        <authorList>
            <person name="Van Spanning R.J.M."/>
            <person name="Guan Q."/>
            <person name="Melkonian C."/>
            <person name="Gallant J."/>
            <person name="Polerecky L."/>
            <person name="Flot J.-F."/>
            <person name="Brandt B.W."/>
            <person name="Braster M."/>
            <person name="Iturbe Espinoza P."/>
            <person name="Aerts J."/>
            <person name="Meima-Franke M."/>
            <person name="Piersma S.R."/>
            <person name="Bunduc C."/>
            <person name="Ummels R."/>
            <person name="Pain A."/>
            <person name="Fleming E.J."/>
            <person name="van der Wel N."/>
            <person name="Gherman V.D."/>
            <person name="Sarbu S.M."/>
            <person name="Bodelier P.L.E."/>
            <person name="Bitter W."/>
        </authorList>
    </citation>
    <scope>NUCLEOTIDE SEQUENCE</scope>
    <source>
        <strain evidence="3">Sulfur Cave</strain>
    </source>
</reference>
<dbReference type="InterPro" id="IPR011010">
    <property type="entry name" value="DNA_brk_join_enz"/>
</dbReference>
<name>A0ABY4QIQ0_9MYCO</name>
<evidence type="ECO:0000313" key="3">
    <source>
        <dbReference type="EMBL" id="UQX09550.1"/>
    </source>
</evidence>
<evidence type="ECO:0000259" key="2">
    <source>
        <dbReference type="PROSITE" id="PS51898"/>
    </source>
</evidence>
<evidence type="ECO:0000313" key="4">
    <source>
        <dbReference type="Proteomes" id="UP001056610"/>
    </source>
</evidence>